<keyword evidence="2" id="KW-1185">Reference proteome</keyword>
<reference evidence="1 2" key="1">
    <citation type="submission" date="2018-11" db="EMBL/GenBank/DDBJ databases">
        <authorList>
            <consortium name="Pathogen Informatics"/>
        </authorList>
    </citation>
    <scope>NUCLEOTIDE SEQUENCE [LARGE SCALE GENOMIC DNA]</scope>
    <source>
        <strain evidence="1 2">Zambia</strain>
    </source>
</reference>
<name>A0A3P8DDW2_9TREM</name>
<dbReference type="AlphaFoldDB" id="A0A3P8DDW2"/>
<accession>A0A3P8DDW2</accession>
<evidence type="ECO:0000313" key="1">
    <source>
        <dbReference type="EMBL" id="VDP41901.1"/>
    </source>
</evidence>
<gene>
    <name evidence="1" type="ORF">SMRZ_LOCUS22085</name>
</gene>
<organism evidence="1 2">
    <name type="scientific">Schistosoma margrebowiei</name>
    <dbReference type="NCBI Taxonomy" id="48269"/>
    <lineage>
        <taxon>Eukaryota</taxon>
        <taxon>Metazoa</taxon>
        <taxon>Spiralia</taxon>
        <taxon>Lophotrochozoa</taxon>
        <taxon>Platyhelminthes</taxon>
        <taxon>Trematoda</taxon>
        <taxon>Digenea</taxon>
        <taxon>Strigeidida</taxon>
        <taxon>Schistosomatoidea</taxon>
        <taxon>Schistosomatidae</taxon>
        <taxon>Schistosoma</taxon>
    </lineage>
</organism>
<dbReference type="EMBL" id="UZAI01018989">
    <property type="protein sequence ID" value="VDP41901.1"/>
    <property type="molecule type" value="Genomic_DNA"/>
</dbReference>
<protein>
    <submittedName>
        <fullName evidence="1">Uncharacterized protein</fullName>
    </submittedName>
</protein>
<dbReference type="Proteomes" id="UP000277204">
    <property type="component" value="Unassembled WGS sequence"/>
</dbReference>
<evidence type="ECO:0000313" key="2">
    <source>
        <dbReference type="Proteomes" id="UP000277204"/>
    </source>
</evidence>
<sequence>MGVKDELGRRHSLAVLVQTKLHDHLSRMVNVHKSFHTLLRQGPTNQLNAHNRYPIKLQVLNILVYHKMF</sequence>
<proteinExistence type="predicted"/>